<keyword evidence="1" id="KW-1133">Transmembrane helix</keyword>
<name>A0A9D4AU42_9SAUR</name>
<evidence type="ECO:0000256" key="1">
    <source>
        <dbReference type="SAM" id="Phobius"/>
    </source>
</evidence>
<evidence type="ECO:0000313" key="2">
    <source>
        <dbReference type="EMBL" id="KAH1170863.1"/>
    </source>
</evidence>
<comment type="caution">
    <text evidence="2">The sequence shown here is derived from an EMBL/GenBank/DDBJ whole genome shotgun (WGS) entry which is preliminary data.</text>
</comment>
<sequence>MFAVAFQINAGWGGNFSLFGLLCLVQFTLLSRERLNLFINSKERKTYQAPAMSSDPFPGQTVVPNLLQYMRAQPHLTPFSQLQTSQGKTLWSGGLISLPTPEVSGEIAIEVSGVGLGFGLPKENCSGP</sequence>
<proteinExistence type="predicted"/>
<dbReference type="AlphaFoldDB" id="A0A9D4AU42"/>
<evidence type="ECO:0000313" key="3">
    <source>
        <dbReference type="Proteomes" id="UP000827986"/>
    </source>
</evidence>
<accession>A0A9D4AU42</accession>
<keyword evidence="1" id="KW-0812">Transmembrane</keyword>
<reference evidence="2" key="1">
    <citation type="submission" date="2021-09" db="EMBL/GenBank/DDBJ databases">
        <title>The genome of Mauremys mutica provides insights into the evolution of semi-aquatic lifestyle.</title>
        <authorList>
            <person name="Gong S."/>
            <person name="Gao Y."/>
        </authorList>
    </citation>
    <scope>NUCLEOTIDE SEQUENCE</scope>
    <source>
        <strain evidence="2">MM-2020</strain>
        <tissue evidence="2">Muscle</tissue>
    </source>
</reference>
<gene>
    <name evidence="2" type="ORF">KIL84_006481</name>
</gene>
<keyword evidence="3" id="KW-1185">Reference proteome</keyword>
<feature type="transmembrane region" description="Helical" evidence="1">
    <location>
        <begin position="12"/>
        <end position="30"/>
    </location>
</feature>
<keyword evidence="1" id="KW-0472">Membrane</keyword>
<dbReference type="EMBL" id="JAHDVG010000483">
    <property type="protein sequence ID" value="KAH1170863.1"/>
    <property type="molecule type" value="Genomic_DNA"/>
</dbReference>
<dbReference type="Proteomes" id="UP000827986">
    <property type="component" value="Unassembled WGS sequence"/>
</dbReference>
<protein>
    <submittedName>
        <fullName evidence="2">Uncharacterized protein</fullName>
    </submittedName>
</protein>
<organism evidence="2 3">
    <name type="scientific">Mauremys mutica</name>
    <name type="common">yellowpond turtle</name>
    <dbReference type="NCBI Taxonomy" id="74926"/>
    <lineage>
        <taxon>Eukaryota</taxon>
        <taxon>Metazoa</taxon>
        <taxon>Chordata</taxon>
        <taxon>Craniata</taxon>
        <taxon>Vertebrata</taxon>
        <taxon>Euteleostomi</taxon>
        <taxon>Archelosauria</taxon>
        <taxon>Testudinata</taxon>
        <taxon>Testudines</taxon>
        <taxon>Cryptodira</taxon>
        <taxon>Durocryptodira</taxon>
        <taxon>Testudinoidea</taxon>
        <taxon>Geoemydidae</taxon>
        <taxon>Geoemydinae</taxon>
        <taxon>Mauremys</taxon>
    </lineage>
</organism>